<evidence type="ECO:0000313" key="2">
    <source>
        <dbReference type="Proteomes" id="UP001139981"/>
    </source>
</evidence>
<reference evidence="1" key="1">
    <citation type="submission" date="2022-07" db="EMBL/GenBank/DDBJ databases">
        <title>Phylogenomic reconstructions and comparative analyses of Kickxellomycotina fungi.</title>
        <authorList>
            <person name="Reynolds N.K."/>
            <person name="Stajich J.E."/>
            <person name="Barry K."/>
            <person name="Grigoriev I.V."/>
            <person name="Crous P."/>
            <person name="Smith M.E."/>
        </authorList>
    </citation>
    <scope>NUCLEOTIDE SEQUENCE</scope>
    <source>
        <strain evidence="1">CBS 190363</strain>
    </source>
</reference>
<proteinExistence type="predicted"/>
<accession>A0ACC1MAY2</accession>
<protein>
    <submittedName>
        <fullName evidence="1">Uncharacterized protein</fullName>
    </submittedName>
</protein>
<dbReference type="EMBL" id="JANBVB010000005">
    <property type="protein sequence ID" value="KAJ2900461.1"/>
    <property type="molecule type" value="Genomic_DNA"/>
</dbReference>
<keyword evidence="2" id="KW-1185">Reference proteome</keyword>
<gene>
    <name evidence="1" type="ORF">IWW38_000514</name>
</gene>
<organism evidence="1 2">
    <name type="scientific">Coemansia aciculifera</name>
    <dbReference type="NCBI Taxonomy" id="417176"/>
    <lineage>
        <taxon>Eukaryota</taxon>
        <taxon>Fungi</taxon>
        <taxon>Fungi incertae sedis</taxon>
        <taxon>Zoopagomycota</taxon>
        <taxon>Kickxellomycotina</taxon>
        <taxon>Kickxellomycetes</taxon>
        <taxon>Kickxellales</taxon>
        <taxon>Kickxellaceae</taxon>
        <taxon>Coemansia</taxon>
    </lineage>
</organism>
<comment type="caution">
    <text evidence="1">The sequence shown here is derived from an EMBL/GenBank/DDBJ whole genome shotgun (WGS) entry which is preliminary data.</text>
</comment>
<evidence type="ECO:0000313" key="1">
    <source>
        <dbReference type="EMBL" id="KAJ2900461.1"/>
    </source>
</evidence>
<sequence>MSPGVTIHPARPLASRVDKVLAKQGKSDKVLLRRRIEFRLATQPDGKMDQLRQKYKPINDVGTANGAKGGLPKVHKRAEGATDGSSAETDGLVESSGFRRAAHSLFASERLADCWRTVRPIGPGLHNLGNTCFLNAVLQCLTYTAPLAEYLLTREHSSSCRAGDSCILCKFESHVGRALSKRENSSISPKSIVGRLKLIAKHMRVGRQEDAHEFLRLLIESFQRSLLHGIDPKLDRRVQETTLMHHVFGGYSQSQVKCSRCNHESNTFEPLLDLSLDIQGGSTIAKALRSFTRPEVLAKDNRYRCEKCNKLVEATKQMSVYRLPRALTLQLKRFSSFGGGKISRFVEFPLSLNMKSYVSANSPERGPYEYGLYAVLVHSGGSSRSGHYYSFVKSPAGVWYELNDSSVRQVSERTVLGQTAYLLFYERQQATGSSRSVAKPAEKPAYEQRAVSEKSGHEHSRPSIKAVNEQKLASKATDGVAIATASDDMEALLERKLKLGSEPSERSKKKNRKSKNKRELAEQANGVVDMASSQKVPNGPKYSLKNLASEIAQPTEQPVAQEQLEDRSHADYAAVAEKISADIGTATSAEWIVCSKSSKSTPAADTTAKASSLDTASVVEWNEATSSKRAKAAKLAEGKPAAGEWDVSDVRPMRGSQYGASVKSWTGTASVADEAGAKEKSAKKRLRRPDMYDTEYDRGRVKKIKQKRDKFASKANPYQMLGERIAKR</sequence>
<name>A0ACC1MAY2_9FUNG</name>
<dbReference type="Proteomes" id="UP001139981">
    <property type="component" value="Unassembled WGS sequence"/>
</dbReference>